<feature type="region of interest" description="Disordered" evidence="1">
    <location>
        <begin position="240"/>
        <end position="356"/>
    </location>
</feature>
<evidence type="ECO:0000313" key="2">
    <source>
        <dbReference type="EMBL" id="XDQ55790.1"/>
    </source>
</evidence>
<name>A0AB39RQ68_9ACTN</name>
<accession>A0AB39RQ68</accession>
<dbReference type="EMBL" id="CP163443">
    <property type="protein sequence ID" value="XDQ55790.1"/>
    <property type="molecule type" value="Genomic_DNA"/>
</dbReference>
<dbReference type="RefSeq" id="WP_369248924.1">
    <property type="nucleotide sequence ID" value="NZ_CP163443.1"/>
</dbReference>
<reference evidence="2" key="1">
    <citation type="submission" date="2024-07" db="EMBL/GenBank/DDBJ databases">
        <authorList>
            <person name="Yu S.T."/>
        </authorList>
    </citation>
    <scope>NUCLEOTIDE SEQUENCE</scope>
    <source>
        <strain evidence="2">R41</strain>
    </source>
</reference>
<feature type="region of interest" description="Disordered" evidence="1">
    <location>
        <begin position="377"/>
        <end position="424"/>
    </location>
</feature>
<gene>
    <name evidence="2" type="ORF">AB5J53_31060</name>
</gene>
<evidence type="ECO:0008006" key="3">
    <source>
        <dbReference type="Google" id="ProtNLM"/>
    </source>
</evidence>
<proteinExistence type="predicted"/>
<evidence type="ECO:0000256" key="1">
    <source>
        <dbReference type="SAM" id="MobiDB-lite"/>
    </source>
</evidence>
<protein>
    <recommendedName>
        <fullName evidence="3">MarR family transcriptional regulator</fullName>
    </recommendedName>
</protein>
<feature type="compositionally biased region" description="Low complexity" evidence="1">
    <location>
        <begin position="377"/>
        <end position="388"/>
    </location>
</feature>
<organism evidence="2">
    <name type="scientific">Streptomyces sp. R41</name>
    <dbReference type="NCBI Taxonomy" id="3238632"/>
    <lineage>
        <taxon>Bacteria</taxon>
        <taxon>Bacillati</taxon>
        <taxon>Actinomycetota</taxon>
        <taxon>Actinomycetes</taxon>
        <taxon>Kitasatosporales</taxon>
        <taxon>Streptomycetaceae</taxon>
        <taxon>Streptomyces</taxon>
    </lineage>
</organism>
<sequence>MSGIRDSLGRVGYDLLSRALDECHREKVTGGLRVSGKPGGVFHFRDGLVVAVESPGAPGPEARMLRTGRISGEQWAELLREADGRSWPEPELIAHGYAGAAQLRVVCMMALQDAVFAVVAGRVDGCERLGASEPFAPVAVGEAPGRLLQDAARKLAAVAALPYPVRPDRERPAPATGADLLCVRLSSAQRELLAHADGRRTARDIAFATGRAVYTVTVGMARMIGEGLLERMDETGPTTPITVHLPPTGALHRRPPSAPRPAEGGPEADRGAGVVRELPGADGGAGLVRRRPEADGGGGLVSREGSSPVGADALGAATPVPDGAGEPAGTASGPAGAEGRSASVAEPAPGALEQAPRMAPEVVSALASAVDAGAGASTAADAALTPPSEADAPTTPPRPTTSELPRRNPGASGITETLAPQRAGASWKGFFRLRNRIWTPDSGT</sequence>
<dbReference type="AlphaFoldDB" id="A0AB39RQ68"/>